<keyword evidence="4" id="KW-1185">Reference proteome</keyword>
<dbReference type="AlphaFoldDB" id="A0A0N0DUV6"/>
<dbReference type="PROSITE" id="PS51352">
    <property type="entry name" value="THIOREDOXIN_2"/>
    <property type="match status" value="1"/>
</dbReference>
<dbReference type="SUPFAM" id="SSF52833">
    <property type="entry name" value="Thioredoxin-like"/>
    <property type="match status" value="1"/>
</dbReference>
<dbReference type="CDD" id="cd02947">
    <property type="entry name" value="TRX_family"/>
    <property type="match status" value="1"/>
</dbReference>
<dbReference type="Gene3D" id="3.40.30.10">
    <property type="entry name" value="Glutaredoxin"/>
    <property type="match status" value="1"/>
</dbReference>
<dbReference type="PRINTS" id="PR00421">
    <property type="entry name" value="THIOREDOXIN"/>
</dbReference>
<reference evidence="3 4" key="1">
    <citation type="submission" date="2015-07" db="EMBL/GenBank/DDBJ databases">
        <title>High-quality genome of monoxenous trypanosomatid Leptomonas pyrrhocoris.</title>
        <authorList>
            <person name="Flegontov P."/>
            <person name="Butenko A."/>
            <person name="Firsov S."/>
            <person name="Vlcek C."/>
            <person name="Logacheva M.D."/>
            <person name="Field M."/>
            <person name="Filatov D."/>
            <person name="Flegontova O."/>
            <person name="Gerasimov E."/>
            <person name="Jackson A.P."/>
            <person name="Kelly S."/>
            <person name="Opperdoes F."/>
            <person name="O'Reilly A."/>
            <person name="Votypka J."/>
            <person name="Yurchenko V."/>
            <person name="Lukes J."/>
        </authorList>
    </citation>
    <scope>NUCLEOTIDE SEQUENCE [LARGE SCALE GENOMIC DNA]</scope>
    <source>
        <strain evidence="3">H10</strain>
    </source>
</reference>
<feature type="domain" description="Thioredoxin" evidence="2">
    <location>
        <begin position="1"/>
        <end position="105"/>
    </location>
</feature>
<proteinExistence type="predicted"/>
<protein>
    <submittedName>
        <fullName evidence="3">Putative mitochondrial Thioredoxin</fullName>
    </submittedName>
</protein>
<dbReference type="Proteomes" id="UP000037923">
    <property type="component" value="Unassembled WGS sequence"/>
</dbReference>
<dbReference type="InterPro" id="IPR036249">
    <property type="entry name" value="Thioredoxin-like_sf"/>
</dbReference>
<dbReference type="PROSITE" id="PS00194">
    <property type="entry name" value="THIOREDOXIN_1"/>
    <property type="match status" value="1"/>
</dbReference>
<dbReference type="PANTHER" id="PTHR46115">
    <property type="entry name" value="THIOREDOXIN-LIKE PROTEIN 1"/>
    <property type="match status" value="1"/>
</dbReference>
<evidence type="ECO:0000313" key="4">
    <source>
        <dbReference type="Proteomes" id="UP000037923"/>
    </source>
</evidence>
<evidence type="ECO:0000259" key="2">
    <source>
        <dbReference type="PROSITE" id="PS51352"/>
    </source>
</evidence>
<name>A0A0N0DUV6_LEPPY</name>
<evidence type="ECO:0000313" key="3">
    <source>
        <dbReference type="EMBL" id="KPA79484.1"/>
    </source>
</evidence>
<dbReference type="OrthoDB" id="10263751at2759"/>
<comment type="caution">
    <text evidence="3">The sequence shown here is derived from an EMBL/GenBank/DDBJ whole genome shotgun (WGS) entry which is preliminary data.</text>
</comment>
<evidence type="ECO:0000256" key="1">
    <source>
        <dbReference type="ARBA" id="ARBA00023157"/>
    </source>
</evidence>
<organism evidence="3 4">
    <name type="scientific">Leptomonas pyrrhocoris</name>
    <name type="common">Firebug parasite</name>
    <dbReference type="NCBI Taxonomy" id="157538"/>
    <lineage>
        <taxon>Eukaryota</taxon>
        <taxon>Discoba</taxon>
        <taxon>Euglenozoa</taxon>
        <taxon>Kinetoplastea</taxon>
        <taxon>Metakinetoplastina</taxon>
        <taxon>Trypanosomatida</taxon>
        <taxon>Trypanosomatidae</taxon>
        <taxon>Leishmaniinae</taxon>
        <taxon>Leptomonas</taxon>
    </lineage>
</organism>
<dbReference type="InterPro" id="IPR013766">
    <property type="entry name" value="Thioredoxin_domain"/>
</dbReference>
<dbReference type="VEuPathDB" id="TriTrypDB:LpyrH10_10_0850"/>
<keyword evidence="1" id="KW-1015">Disulfide bond</keyword>
<dbReference type="Pfam" id="PF00085">
    <property type="entry name" value="Thioredoxin"/>
    <property type="match status" value="1"/>
</dbReference>
<dbReference type="GeneID" id="26905606"/>
<dbReference type="OMA" id="CYADWCS"/>
<sequence>MTVRIVSSLSELQVLLSQPKLTVVDFFATWCGPCKAISPLMENLAASKPHVNFAKVDVDHTPDIMSAYPVRAMPTFFFFKGGNVVEKFEGADINSVSRLVQEHEVVPPPPIPSDEVLETMKPRDLLSLMRQNHIPTIGLVEKSELINEIKKYRK</sequence>
<accession>A0A0N0DUV6</accession>
<gene>
    <name evidence="3" type="ORF">ABB37_05316</name>
</gene>
<dbReference type="EMBL" id="LGTL01000010">
    <property type="protein sequence ID" value="KPA79484.1"/>
    <property type="molecule type" value="Genomic_DNA"/>
</dbReference>
<dbReference type="RefSeq" id="XP_015657923.1">
    <property type="nucleotide sequence ID" value="XM_015803281.1"/>
</dbReference>
<dbReference type="InterPro" id="IPR017937">
    <property type="entry name" value="Thioredoxin_CS"/>
</dbReference>